<protein>
    <submittedName>
        <fullName evidence="2">Cytochrome P460</fullName>
    </submittedName>
</protein>
<sequence>MMKKFFLTVGAGLTVILLGLQFFRPKIDHPLLTGDLDAPKEVKDVFVRACYDCHSNETNVRWYDKIQPVYWQVAADVREGRKGLNFSHWDKLAPADRKAKLWEAVNQIEAGAMPIKSYQIVHPDSKVSEKELSKLKAYLLGQLHSITNDTAKLHDRDKQLRTINSEKQNDLPVSLNGITYIPDYKNWQVISTSDRFDNGTMRVIYGNDVAVKAVKNGKNNPWPDGTIFAKAAWDKLDDGKGNISAGAFKQVEFMIKDSKKYKSTNGWGFARFKTPKLVPYGKTAMFTTECTNCHQPMKNNDFVFTFPIKN</sequence>
<dbReference type="SMART" id="SM01235">
    <property type="entry name" value="Haem_bd"/>
    <property type="match status" value="1"/>
</dbReference>
<dbReference type="EMBL" id="VOEI01000005">
    <property type="protein sequence ID" value="TWR24989.1"/>
    <property type="molecule type" value="Genomic_DNA"/>
</dbReference>
<name>A0A563U2B3_9SPHI</name>
<dbReference type="InterPro" id="IPR038142">
    <property type="entry name" value="Cytochrome_P460_sp"/>
</dbReference>
<dbReference type="CDD" id="cd20753">
    <property type="entry name" value="cyt_P460_Mc-like"/>
    <property type="match status" value="1"/>
</dbReference>
<dbReference type="InterPro" id="IPR032033">
    <property type="entry name" value="Cytochrome_P460"/>
</dbReference>
<evidence type="ECO:0000313" key="3">
    <source>
        <dbReference type="Proteomes" id="UP000318010"/>
    </source>
</evidence>
<dbReference type="Gene3D" id="3.50.70.20">
    <property type="entry name" value="Cytochrome P460"/>
    <property type="match status" value="1"/>
</dbReference>
<gene>
    <name evidence="2" type="ORF">FPZ42_14655</name>
</gene>
<reference evidence="2 3" key="1">
    <citation type="submission" date="2019-07" db="EMBL/GenBank/DDBJ databases">
        <authorList>
            <person name="Kim J."/>
        </authorList>
    </citation>
    <scope>NUCLEOTIDE SEQUENCE [LARGE SCALE GENOMIC DNA]</scope>
    <source>
        <strain evidence="2 3">MJ1a</strain>
    </source>
</reference>
<accession>A0A563U2B3</accession>
<comment type="caution">
    <text evidence="2">The sequence shown here is derived from an EMBL/GenBank/DDBJ whole genome shotgun (WGS) entry which is preliminary data.</text>
</comment>
<evidence type="ECO:0000259" key="1">
    <source>
        <dbReference type="SMART" id="SM01235"/>
    </source>
</evidence>
<dbReference type="InterPro" id="IPR025992">
    <property type="entry name" value="Haem-bd"/>
</dbReference>
<keyword evidence="3" id="KW-1185">Reference proteome</keyword>
<dbReference type="Pfam" id="PF14376">
    <property type="entry name" value="Haem_bd"/>
    <property type="match status" value="1"/>
</dbReference>
<dbReference type="RefSeq" id="WP_146272415.1">
    <property type="nucleotide sequence ID" value="NZ_VOEI01000005.1"/>
</dbReference>
<proteinExistence type="predicted"/>
<dbReference type="OrthoDB" id="196738at2"/>
<dbReference type="AlphaFoldDB" id="A0A563U2B3"/>
<dbReference type="Proteomes" id="UP000318010">
    <property type="component" value="Unassembled WGS sequence"/>
</dbReference>
<feature type="domain" description="Haem-binding" evidence="1">
    <location>
        <begin position="14"/>
        <end position="143"/>
    </location>
</feature>
<evidence type="ECO:0000313" key="2">
    <source>
        <dbReference type="EMBL" id="TWR24989.1"/>
    </source>
</evidence>
<organism evidence="2 3">
    <name type="scientific">Mucilaginibacter achroorhodeus</name>
    <dbReference type="NCBI Taxonomy" id="2599294"/>
    <lineage>
        <taxon>Bacteria</taxon>
        <taxon>Pseudomonadati</taxon>
        <taxon>Bacteroidota</taxon>
        <taxon>Sphingobacteriia</taxon>
        <taxon>Sphingobacteriales</taxon>
        <taxon>Sphingobacteriaceae</taxon>
        <taxon>Mucilaginibacter</taxon>
    </lineage>
</organism>
<dbReference type="Pfam" id="PF16694">
    <property type="entry name" value="Cytochrome_P460"/>
    <property type="match status" value="1"/>
</dbReference>